<sequence>MSYKFFTYVWLFTEQESEELPTPIEYEINREELNLLQVAIKEGAQLIPFGDTYHHIDDIIKLQIKR</sequence>
<dbReference type="EMBL" id="MH884513">
    <property type="protein sequence ID" value="AYP68740.1"/>
    <property type="molecule type" value="Genomic_DNA"/>
</dbReference>
<accession>A0A3G3BX38</accession>
<evidence type="ECO:0000313" key="2">
    <source>
        <dbReference type="Proteomes" id="UP000275945"/>
    </source>
</evidence>
<organism evidence="1 2">
    <name type="scientific">Bacillus phage vB_BpsS-36</name>
    <dbReference type="NCBI Taxonomy" id="2419622"/>
    <lineage>
        <taxon>Viruses</taxon>
        <taxon>Duplodnaviria</taxon>
        <taxon>Heunggongvirae</taxon>
        <taxon>Uroviricota</taxon>
        <taxon>Caudoviricetes</taxon>
        <taxon>Ehrlichviridae</taxon>
        <taxon>Nairobivirus</taxon>
        <taxon>Nairobivirus nv36</taxon>
    </lineage>
</organism>
<proteinExistence type="predicted"/>
<dbReference type="Proteomes" id="UP000275945">
    <property type="component" value="Segment"/>
</dbReference>
<name>A0A3G3BX38_9CAUD</name>
<keyword evidence="2" id="KW-1185">Reference proteome</keyword>
<gene>
    <name evidence="1" type="ORF">BpsS36_00034</name>
</gene>
<protein>
    <submittedName>
        <fullName evidence="1">Uncharacterized protein</fullName>
    </submittedName>
</protein>
<reference evidence="1 2" key="1">
    <citation type="submission" date="2018-09" db="EMBL/GenBank/DDBJ databases">
        <title>Comparative Genomic Analysis of Eight Novel Haloalkaliphilic Bacteriophages from Lake Elmenteita, Kenya.</title>
        <authorList>
            <person name="Akhwale J.K."/>
        </authorList>
    </citation>
    <scope>NUCLEOTIDE SEQUENCE [LARGE SCALE GENOMIC DNA]</scope>
</reference>
<evidence type="ECO:0000313" key="1">
    <source>
        <dbReference type="EMBL" id="AYP68740.1"/>
    </source>
</evidence>